<reference evidence="2" key="1">
    <citation type="submission" date="2019-08" db="EMBL/GenBank/DDBJ databases">
        <authorList>
            <person name="Kucharzyk K."/>
            <person name="Murdoch R.W."/>
            <person name="Higgins S."/>
            <person name="Loffler F."/>
        </authorList>
    </citation>
    <scope>NUCLEOTIDE SEQUENCE</scope>
</reference>
<protein>
    <submittedName>
        <fullName evidence="2">Uncharacterized protein</fullName>
    </submittedName>
</protein>
<sequence length="57" mass="6438">MAVAAGILLHTVERLFALFFHVQELLYLLFALLFQSFLFVLVVRDPVLAACVSDKDI</sequence>
<evidence type="ECO:0000256" key="1">
    <source>
        <dbReference type="SAM" id="Phobius"/>
    </source>
</evidence>
<keyword evidence="1" id="KW-0472">Membrane</keyword>
<organism evidence="2">
    <name type="scientific">bioreactor metagenome</name>
    <dbReference type="NCBI Taxonomy" id="1076179"/>
    <lineage>
        <taxon>unclassified sequences</taxon>
        <taxon>metagenomes</taxon>
        <taxon>ecological metagenomes</taxon>
    </lineage>
</organism>
<evidence type="ECO:0000313" key="2">
    <source>
        <dbReference type="EMBL" id="MPN49809.1"/>
    </source>
</evidence>
<feature type="transmembrane region" description="Helical" evidence="1">
    <location>
        <begin position="24"/>
        <end position="43"/>
    </location>
</feature>
<gene>
    <name evidence="2" type="ORF">SDC9_197431</name>
</gene>
<keyword evidence="1" id="KW-0812">Transmembrane</keyword>
<name>A0A645IH59_9ZZZZ</name>
<dbReference type="EMBL" id="VSSQ01113398">
    <property type="protein sequence ID" value="MPN49809.1"/>
    <property type="molecule type" value="Genomic_DNA"/>
</dbReference>
<proteinExistence type="predicted"/>
<comment type="caution">
    <text evidence="2">The sequence shown here is derived from an EMBL/GenBank/DDBJ whole genome shotgun (WGS) entry which is preliminary data.</text>
</comment>
<accession>A0A645IH59</accession>
<dbReference type="AlphaFoldDB" id="A0A645IH59"/>
<keyword evidence="1" id="KW-1133">Transmembrane helix</keyword>